<dbReference type="Proteomes" id="UP001497522">
    <property type="component" value="Chromosome 7"/>
</dbReference>
<keyword evidence="3" id="KW-1185">Reference proteome</keyword>
<evidence type="ECO:0000313" key="2">
    <source>
        <dbReference type="EMBL" id="CAK9879865.1"/>
    </source>
</evidence>
<proteinExistence type="predicted"/>
<reference evidence="2" key="1">
    <citation type="submission" date="2024-03" db="EMBL/GenBank/DDBJ databases">
        <authorList>
            <consortium name="ELIXIR-Norway"/>
            <consortium name="Elixir Norway"/>
        </authorList>
    </citation>
    <scope>NUCLEOTIDE SEQUENCE</scope>
</reference>
<evidence type="ECO:0000313" key="3">
    <source>
        <dbReference type="Proteomes" id="UP001497522"/>
    </source>
</evidence>
<dbReference type="EMBL" id="OZ023708">
    <property type="protein sequence ID" value="CAK9879865.1"/>
    <property type="molecule type" value="Genomic_DNA"/>
</dbReference>
<name>A0ABP1BU65_9BRYO</name>
<organism evidence="2 3">
    <name type="scientific">Sphagnum jensenii</name>
    <dbReference type="NCBI Taxonomy" id="128206"/>
    <lineage>
        <taxon>Eukaryota</taxon>
        <taxon>Viridiplantae</taxon>
        <taxon>Streptophyta</taxon>
        <taxon>Embryophyta</taxon>
        <taxon>Bryophyta</taxon>
        <taxon>Sphagnophytina</taxon>
        <taxon>Sphagnopsida</taxon>
        <taxon>Sphagnales</taxon>
        <taxon>Sphagnaceae</taxon>
        <taxon>Sphagnum</taxon>
    </lineage>
</organism>
<accession>A0ABP1BU65</accession>
<feature type="compositionally biased region" description="Pro residues" evidence="1">
    <location>
        <begin position="37"/>
        <end position="49"/>
    </location>
</feature>
<sequence>MQKTRHHGKPTQNRRLRFALQFGLMIADGGQVGGAPNPSPNAAAPPSPPLLSLVLQQQQRASSALPTL</sequence>
<gene>
    <name evidence="2" type="ORF">CSSPJE1EN2_LOCUS21354</name>
</gene>
<feature type="region of interest" description="Disordered" evidence="1">
    <location>
        <begin position="29"/>
        <end position="68"/>
    </location>
</feature>
<feature type="compositionally biased region" description="Low complexity" evidence="1">
    <location>
        <begin position="50"/>
        <end position="68"/>
    </location>
</feature>
<protein>
    <submittedName>
        <fullName evidence="2">Uncharacterized protein</fullName>
    </submittedName>
</protein>
<evidence type="ECO:0000256" key="1">
    <source>
        <dbReference type="SAM" id="MobiDB-lite"/>
    </source>
</evidence>